<feature type="region of interest" description="Disordered" evidence="1">
    <location>
        <begin position="16"/>
        <end position="38"/>
    </location>
</feature>
<evidence type="ECO:0000313" key="2">
    <source>
        <dbReference type="EnsemblMetazoa" id="AMAM009127-PA"/>
    </source>
</evidence>
<dbReference type="Proteomes" id="UP000075901">
    <property type="component" value="Unassembled WGS sequence"/>
</dbReference>
<name>A0A182SLG4_9DIPT</name>
<proteinExistence type="predicted"/>
<evidence type="ECO:0000313" key="3">
    <source>
        <dbReference type="Proteomes" id="UP000075901"/>
    </source>
</evidence>
<keyword evidence="3" id="KW-1185">Reference proteome</keyword>
<dbReference type="VEuPathDB" id="VectorBase:AMAM009127"/>
<accession>A0A182SLG4</accession>
<organism evidence="2 3">
    <name type="scientific">Anopheles maculatus</name>
    <dbReference type="NCBI Taxonomy" id="74869"/>
    <lineage>
        <taxon>Eukaryota</taxon>
        <taxon>Metazoa</taxon>
        <taxon>Ecdysozoa</taxon>
        <taxon>Arthropoda</taxon>
        <taxon>Hexapoda</taxon>
        <taxon>Insecta</taxon>
        <taxon>Pterygota</taxon>
        <taxon>Neoptera</taxon>
        <taxon>Endopterygota</taxon>
        <taxon>Diptera</taxon>
        <taxon>Nematocera</taxon>
        <taxon>Culicoidea</taxon>
        <taxon>Culicidae</taxon>
        <taxon>Anophelinae</taxon>
        <taxon>Anopheles</taxon>
        <taxon>Anopheles maculatus group</taxon>
    </lineage>
</organism>
<evidence type="ECO:0000256" key="1">
    <source>
        <dbReference type="SAM" id="MobiDB-lite"/>
    </source>
</evidence>
<dbReference type="AlphaFoldDB" id="A0A182SLG4"/>
<sequence>MLKSLSIGLVQRDQEQLLKRSESSDQQQQPGGEEPDDNWHLLQRFKRQLDEYHDLLADFVTDFHYKPADVEATLSAAESEKQQDIRSHCLSYLLLWDCILGICAKASSELRSIYTSWIARNEFEEVSCIK</sequence>
<protein>
    <submittedName>
        <fullName evidence="2">Uncharacterized protein</fullName>
    </submittedName>
</protein>
<dbReference type="EnsemblMetazoa" id="AMAM009127-RA">
    <property type="protein sequence ID" value="AMAM009127-PA"/>
    <property type="gene ID" value="AMAM009127"/>
</dbReference>
<reference evidence="3" key="1">
    <citation type="submission" date="2013-09" db="EMBL/GenBank/DDBJ databases">
        <title>The Genome Sequence of Anopheles maculatus species B.</title>
        <authorList>
            <consortium name="The Broad Institute Genomics Platform"/>
            <person name="Neafsey D.E."/>
            <person name="Besansky N."/>
            <person name="Howell P."/>
            <person name="Walton C."/>
            <person name="Young S.K."/>
            <person name="Zeng Q."/>
            <person name="Gargeya S."/>
            <person name="Fitzgerald M."/>
            <person name="Haas B."/>
            <person name="Abouelleil A."/>
            <person name="Allen A.W."/>
            <person name="Alvarado L."/>
            <person name="Arachchi H.M."/>
            <person name="Berlin A.M."/>
            <person name="Chapman S.B."/>
            <person name="Gainer-Dewar J."/>
            <person name="Goldberg J."/>
            <person name="Griggs A."/>
            <person name="Gujja S."/>
            <person name="Hansen M."/>
            <person name="Howarth C."/>
            <person name="Imamovic A."/>
            <person name="Ireland A."/>
            <person name="Larimer J."/>
            <person name="McCowan C."/>
            <person name="Murphy C."/>
            <person name="Pearson M."/>
            <person name="Poon T.W."/>
            <person name="Priest M."/>
            <person name="Roberts A."/>
            <person name="Saif S."/>
            <person name="Shea T."/>
            <person name="Sisk P."/>
            <person name="Sykes S."/>
            <person name="Wortman J."/>
            <person name="Nusbaum C."/>
            <person name="Birren B."/>
        </authorList>
    </citation>
    <scope>NUCLEOTIDE SEQUENCE [LARGE SCALE GENOMIC DNA]</scope>
    <source>
        <strain evidence="3">maculatus3</strain>
    </source>
</reference>
<reference evidence="2" key="2">
    <citation type="submission" date="2020-05" db="UniProtKB">
        <authorList>
            <consortium name="EnsemblMetazoa"/>
        </authorList>
    </citation>
    <scope>IDENTIFICATION</scope>
    <source>
        <strain evidence="2">maculatus3</strain>
    </source>
</reference>